<evidence type="ECO:0000313" key="2">
    <source>
        <dbReference type="EMBL" id="MFC5456253.1"/>
    </source>
</evidence>
<name>A0ABW0KS04_9BACT</name>
<gene>
    <name evidence="2" type="ORF">ACFQDI_15420</name>
</gene>
<dbReference type="PROSITE" id="PS51257">
    <property type="entry name" value="PROKAR_LIPOPROTEIN"/>
    <property type="match status" value="1"/>
</dbReference>
<proteinExistence type="predicted"/>
<dbReference type="EMBL" id="JBHSMQ010000005">
    <property type="protein sequence ID" value="MFC5456253.1"/>
    <property type="molecule type" value="Genomic_DNA"/>
</dbReference>
<feature type="signal peptide" evidence="1">
    <location>
        <begin position="1"/>
        <end position="26"/>
    </location>
</feature>
<keyword evidence="3" id="KW-1185">Reference proteome</keyword>
<keyword evidence="1" id="KW-0732">Signal</keyword>
<evidence type="ECO:0000256" key="1">
    <source>
        <dbReference type="SAM" id="SignalP"/>
    </source>
</evidence>
<feature type="chain" id="PRO_5047304061" description="Lipoprotein" evidence="1">
    <location>
        <begin position="27"/>
        <end position="164"/>
    </location>
</feature>
<dbReference type="Proteomes" id="UP001596052">
    <property type="component" value="Unassembled WGS sequence"/>
</dbReference>
<evidence type="ECO:0008006" key="4">
    <source>
        <dbReference type="Google" id="ProtNLM"/>
    </source>
</evidence>
<evidence type="ECO:0000313" key="3">
    <source>
        <dbReference type="Proteomes" id="UP001596052"/>
    </source>
</evidence>
<accession>A0ABW0KS04</accession>
<reference evidence="3" key="1">
    <citation type="journal article" date="2019" name="Int. J. Syst. Evol. Microbiol.">
        <title>The Global Catalogue of Microorganisms (GCM) 10K type strain sequencing project: providing services to taxonomists for standard genome sequencing and annotation.</title>
        <authorList>
            <consortium name="The Broad Institute Genomics Platform"/>
            <consortium name="The Broad Institute Genome Sequencing Center for Infectious Disease"/>
            <person name="Wu L."/>
            <person name="Ma J."/>
        </authorList>
    </citation>
    <scope>NUCLEOTIDE SEQUENCE [LARGE SCALE GENOMIC DNA]</scope>
    <source>
        <strain evidence="3">CGMCC 4.1469</strain>
    </source>
</reference>
<dbReference type="RefSeq" id="WP_377168313.1">
    <property type="nucleotide sequence ID" value="NZ_JBHSMQ010000005.1"/>
</dbReference>
<sequence length="164" mass="18661">MTTEKRTSCLRLGCLAILAFALSACSSPVKGPGGTIAKVKYYHLMPFFTPQTTNQTILFERQHYIYGAVTKKDIVDRFGHYYAFFWKADDRTGPVTVKFEYQQAKSGLSKRVQELVIDDIHRSNVAKFQVVGSEYQKSGRVIAWRVSILRGKEELVSQQSALWN</sequence>
<comment type="caution">
    <text evidence="2">The sequence shown here is derived from an EMBL/GenBank/DDBJ whole genome shotgun (WGS) entry which is preliminary data.</text>
</comment>
<protein>
    <recommendedName>
        <fullName evidence="4">Lipoprotein</fullName>
    </recommendedName>
</protein>
<organism evidence="2 3">
    <name type="scientific">Prosthecobacter fluviatilis</name>
    <dbReference type="NCBI Taxonomy" id="445931"/>
    <lineage>
        <taxon>Bacteria</taxon>
        <taxon>Pseudomonadati</taxon>
        <taxon>Verrucomicrobiota</taxon>
        <taxon>Verrucomicrobiia</taxon>
        <taxon>Verrucomicrobiales</taxon>
        <taxon>Verrucomicrobiaceae</taxon>
        <taxon>Prosthecobacter</taxon>
    </lineage>
</organism>